<name>A0A8S9R4Z4_BRACR</name>
<dbReference type="AlphaFoldDB" id="A0A8S9R4Z4"/>
<protein>
    <submittedName>
        <fullName evidence="1">Uncharacterized protein</fullName>
    </submittedName>
</protein>
<accession>A0A8S9R4Z4</accession>
<dbReference type="Proteomes" id="UP000712600">
    <property type="component" value="Unassembled WGS sequence"/>
</dbReference>
<sequence>MGQILKLKIALLRPRSALEISSKRGFPASRIIPWARSGSGSASPGRAFPEPEGLVPAFCDRDEQFVSGWRRTRKHDNCPPRL</sequence>
<evidence type="ECO:0000313" key="1">
    <source>
        <dbReference type="EMBL" id="KAF3557135.1"/>
    </source>
</evidence>
<comment type="caution">
    <text evidence="1">The sequence shown here is derived from an EMBL/GenBank/DDBJ whole genome shotgun (WGS) entry which is preliminary data.</text>
</comment>
<gene>
    <name evidence="1" type="ORF">F2Q69_00016284</name>
</gene>
<proteinExistence type="predicted"/>
<dbReference type="EMBL" id="QGKX02000996">
    <property type="protein sequence ID" value="KAF3557135.1"/>
    <property type="molecule type" value="Genomic_DNA"/>
</dbReference>
<evidence type="ECO:0000313" key="2">
    <source>
        <dbReference type="Proteomes" id="UP000712600"/>
    </source>
</evidence>
<reference evidence="1" key="1">
    <citation type="submission" date="2019-12" db="EMBL/GenBank/DDBJ databases">
        <title>Genome sequencing and annotation of Brassica cretica.</title>
        <authorList>
            <person name="Studholme D.J."/>
            <person name="Sarris P."/>
        </authorList>
    </citation>
    <scope>NUCLEOTIDE SEQUENCE</scope>
    <source>
        <strain evidence="1">PFS-109/04</strain>
        <tissue evidence="1">Leaf</tissue>
    </source>
</reference>
<organism evidence="1 2">
    <name type="scientific">Brassica cretica</name>
    <name type="common">Mustard</name>
    <dbReference type="NCBI Taxonomy" id="69181"/>
    <lineage>
        <taxon>Eukaryota</taxon>
        <taxon>Viridiplantae</taxon>
        <taxon>Streptophyta</taxon>
        <taxon>Embryophyta</taxon>
        <taxon>Tracheophyta</taxon>
        <taxon>Spermatophyta</taxon>
        <taxon>Magnoliopsida</taxon>
        <taxon>eudicotyledons</taxon>
        <taxon>Gunneridae</taxon>
        <taxon>Pentapetalae</taxon>
        <taxon>rosids</taxon>
        <taxon>malvids</taxon>
        <taxon>Brassicales</taxon>
        <taxon>Brassicaceae</taxon>
        <taxon>Brassiceae</taxon>
        <taxon>Brassica</taxon>
    </lineage>
</organism>